<accession>A0A6N3GEF7</accession>
<dbReference type="Gene3D" id="2.60.120.260">
    <property type="entry name" value="Galactose-binding domain-like"/>
    <property type="match status" value="2"/>
</dbReference>
<evidence type="ECO:0000313" key="1">
    <source>
        <dbReference type="EMBL" id="VYU63067.1"/>
    </source>
</evidence>
<dbReference type="EMBL" id="CACRUT010000029">
    <property type="protein sequence ID" value="VYU63067.1"/>
    <property type="molecule type" value="Genomic_DNA"/>
</dbReference>
<dbReference type="PROSITE" id="PS51257">
    <property type="entry name" value="PROKAR_LIPOPROTEIN"/>
    <property type="match status" value="1"/>
</dbReference>
<name>A0A6N3GEF7_9BACT</name>
<proteinExistence type="predicted"/>
<gene>
    <name evidence="1" type="ORF">PCLFYP37_03392</name>
</gene>
<organism evidence="1">
    <name type="scientific">Paraprevotella clara</name>
    <dbReference type="NCBI Taxonomy" id="454154"/>
    <lineage>
        <taxon>Bacteria</taxon>
        <taxon>Pseudomonadati</taxon>
        <taxon>Bacteroidota</taxon>
        <taxon>Bacteroidia</taxon>
        <taxon>Bacteroidales</taxon>
        <taxon>Prevotellaceae</taxon>
        <taxon>Paraprevotella</taxon>
    </lineage>
</organism>
<reference evidence="1" key="1">
    <citation type="submission" date="2019-11" db="EMBL/GenBank/DDBJ databases">
        <authorList>
            <person name="Feng L."/>
        </authorList>
    </citation>
    <scope>NUCLEOTIDE SEQUENCE</scope>
    <source>
        <strain evidence="1">PclaraLFYP37</strain>
    </source>
</reference>
<dbReference type="Gene3D" id="1.50.10.100">
    <property type="entry name" value="Chondroitin AC/alginate lyase"/>
    <property type="match status" value="1"/>
</dbReference>
<dbReference type="InterPro" id="IPR008929">
    <property type="entry name" value="Chondroitin_lyas"/>
</dbReference>
<protein>
    <submittedName>
        <fullName evidence="1">Uncharacterized protein</fullName>
    </submittedName>
</protein>
<sequence length="1349" mass="148746">MKGTVLGFYSMLLGCAATYGQQDITSIYLANPSFGEDATACTQDSPDAIYEGDEGLRGWNLSPKGWQTTSPGKALLINKECATDNGFGKTEAANGEFAYYQRFGWGSANSEMRQTTSTPLPAGEYELKFFSKAFAANNAATNATVTVSDEALKSLDKLTITCTNGSAGIMGTSSWTENSLKFKLEEESAITLSAQMSWDNGGSCIAYDHFTLTQLPEGSLDPNAPSIEGGTEDQVSSPTEGVISHEFVEESAMQQDLLQMLANSLTYAHNIWYDCAAPNSKGETCGYFKANSAGQSNEDGVRTNADFSMICAFLCKYGKGKVTLPEGVTWDMVKDMAVKSLVFGYSTHKANKFKITSDNKYWGSVSNADHVWESSLWATSLAYASYFLNEELDENQKTYIYNMIKAECNYELERSIPTGYNGDTKAEENGWETNILSCALGLYPDDALAPKWFDRLRAFAINCYSHVDDAQNTTVIDPEYDETTVQDLYIGKNLYDDYTLQNHNYFHTSYQNVVMQELGESHLALHLFQGGNPKWKTNALMHNNQKVMDEVLCRLALADGELAMPNGNDWSMFLYDQITSYTTAACFLRDPNALMLENMAYKHIKARQSTTQDGSWLLNSDIGPRRMGVEGHRVMMTYLMHELASTADMQATSWKDFSQSQEQAYIFTPQNIVRANTPDRFSVFSWSNGLKSYTGYIASNKPDKNKIIVPYKKNNTGNILGWYTVSGKATDASPVISGIYDLNGNSYTMNGKLMTNGNSLENNFTLFSTPGNAFIYMDYVVGKTNGTITEEKGGLMAISTDPFTKEKRTLYHSKGRLQTDGSQLKSFMGNWVNIDNEVGIVNTATDRSIAFGDRELNSSIFLSKIYPVYSADGRSFSNGSIVDRRHIIYYSNVDSADTEQLAADVLSLTAQVAEGWNGVIVSDPDSARYLLLSNYLGETACTLKDILLPDGAPVFTEMTAVNEQGATATFRCDVNHSVANTLRVFIQGDGLSARQMENDSCGAYLYNYSGQKQQAQVTIWADGNKLTAPVTVEHESCVSVKAVGNEILIETVDLKEEQEEFFDVTAQFLSNPGFEEDQTYGTESKVTLNGVVYDPCYINTVKAADSKWPQVLPIQGWTPGNGLKGGSNFAVLYSMPYSTTMYCVSPSNVGNSASIMAAPATDDACGKRCLSILNSWDSGNNSISQTFTLPKGEYKLSFLAQYVCANEMQHINDYTIATTGDNLNYSRCGIRFGDTEIYKYPRLANHWETVECPFSLETETQVTVSMGLETTAGVGAAYNTRLYIDQVKLYSKDEIINDVSGILGEADTENVDVYNLQGMKLRSNVPAGQATRGLSKGIYIVGHKKTIQH</sequence>
<dbReference type="RefSeq" id="WP_412442535.1">
    <property type="nucleotide sequence ID" value="NZ_CACRUT010000029.1"/>
</dbReference>